<dbReference type="OrthoDB" id="9804079at2"/>
<dbReference type="PANTHER" id="PTHR34595:SF7">
    <property type="entry name" value="SLL1039 PROTEIN"/>
    <property type="match status" value="1"/>
</dbReference>
<dbReference type="InterPro" id="IPR051680">
    <property type="entry name" value="ATP-dep_Glu-Cys_Ligase-2"/>
</dbReference>
<gene>
    <name evidence="2" type="ORF">FHS99_001978</name>
</gene>
<comment type="caution">
    <text evidence="2">The sequence shown here is derived from an EMBL/GenBank/DDBJ whole genome shotgun (WGS) entry which is preliminary data.</text>
</comment>
<dbReference type="AlphaFoldDB" id="A0A7W9BSU4"/>
<keyword evidence="3" id="KW-1185">Reference proteome</keyword>
<dbReference type="Pfam" id="PF14403">
    <property type="entry name" value="CP_ATPgrasp_2"/>
    <property type="match status" value="1"/>
</dbReference>
<reference evidence="2 3" key="1">
    <citation type="submission" date="2020-08" db="EMBL/GenBank/DDBJ databases">
        <title>Genomic Encyclopedia of Type Strains, Phase IV (KMG-IV): sequencing the most valuable type-strain genomes for metagenomic binning, comparative biology and taxonomic classification.</title>
        <authorList>
            <person name="Goeker M."/>
        </authorList>
    </citation>
    <scope>NUCLEOTIDE SEQUENCE [LARGE SCALE GENOMIC DNA]</scope>
    <source>
        <strain evidence="2 3">DSM 103336</strain>
    </source>
</reference>
<dbReference type="InterPro" id="IPR025841">
    <property type="entry name" value="CP_ATPgrasp_2"/>
</dbReference>
<protein>
    <submittedName>
        <fullName evidence="2">Putative circularly permuted ATP-grasp superfamily protein</fullName>
    </submittedName>
</protein>
<evidence type="ECO:0000313" key="3">
    <source>
        <dbReference type="Proteomes" id="UP000546701"/>
    </source>
</evidence>
<dbReference type="PIRSF" id="PIRSF005522">
    <property type="entry name" value="UCP005522"/>
    <property type="match status" value="1"/>
</dbReference>
<dbReference type="SUPFAM" id="SSF56059">
    <property type="entry name" value="Glutathione synthetase ATP-binding domain-like"/>
    <property type="match status" value="1"/>
</dbReference>
<dbReference type="Gene3D" id="3.40.50.11290">
    <property type="match status" value="1"/>
</dbReference>
<evidence type="ECO:0000313" key="2">
    <source>
        <dbReference type="EMBL" id="MBB5729493.1"/>
    </source>
</evidence>
<organism evidence="2 3">
    <name type="scientific">Sphingomonas prati</name>
    <dbReference type="NCBI Taxonomy" id="1843237"/>
    <lineage>
        <taxon>Bacteria</taxon>
        <taxon>Pseudomonadati</taxon>
        <taxon>Pseudomonadota</taxon>
        <taxon>Alphaproteobacteria</taxon>
        <taxon>Sphingomonadales</taxon>
        <taxon>Sphingomonadaceae</taxon>
        <taxon>Sphingomonas</taxon>
    </lineage>
</organism>
<accession>A0A7W9BSU4</accession>
<feature type="domain" description="Circularly permuted ATP-grasp type 2" evidence="1">
    <location>
        <begin position="75"/>
        <end position="450"/>
    </location>
</feature>
<dbReference type="RefSeq" id="WP_157175628.1">
    <property type="nucleotide sequence ID" value="NZ_BMJP01000001.1"/>
</dbReference>
<dbReference type="EMBL" id="JACIJR010000004">
    <property type="protein sequence ID" value="MBB5729493.1"/>
    <property type="molecule type" value="Genomic_DNA"/>
</dbReference>
<evidence type="ECO:0000259" key="1">
    <source>
        <dbReference type="Pfam" id="PF14403"/>
    </source>
</evidence>
<dbReference type="Gene3D" id="3.30.1490.270">
    <property type="match status" value="1"/>
</dbReference>
<sequence>MPRSGAYDEIWGASGSREGRPEFKHLADWIRDTDTVEFDRRQAAAEAAFRQLGITFAVYGQEEAGERIIPFDIVPRVFTAPEWEQLSTGLVQRVEAINAFLDDLYGAQRILKDGVVPAELVLANAQFRPLLMGARPPHGIYAHICGIDLVRTGPTDFFVLEDNARTPSGVSYMLENREAMLRLCPELFQTYDVLPVDTYPDRLRETLESVSPRSDHPVCVLLTPGHFNSAFYEHSFLADSMGIELVEAADLEVDDDIVWMRTIDGRVRVDVIYRRIDDDYLDPLFFRPDSMLGVPGLLAAYLAGNVTLVNAPGTGIADDKAIYSYMPDIVRYYSGGEAKLPNVETYRCREPQALQYTLDNLADLVVKLVDGSGGYGMLVGPTASSAEIEAFRAALIAEPHRYIAQPTLALSTVPTLVKDGIAPRHVDFRPFCLTGADGVSIVPGGLTRVALKEGSLVVNSSQGGGTKDSLILAPSRQTIDPDGMHQTLGKMSQTMGRGMKPMQSMGRR</sequence>
<name>A0A7W9BSU4_9SPHN</name>
<proteinExistence type="predicted"/>
<dbReference type="Proteomes" id="UP000546701">
    <property type="component" value="Unassembled WGS sequence"/>
</dbReference>
<dbReference type="InterPro" id="IPR016450">
    <property type="entry name" value="UCP005522"/>
</dbReference>
<dbReference type="PANTHER" id="PTHR34595">
    <property type="entry name" value="BLR5612 PROTEIN"/>
    <property type="match status" value="1"/>
</dbReference>